<sequence>MRPHRKQLSRGFQRSRITMMPEGPEVKTLVDQLQGGVGKRLVNLQFVSGRYTTHGKPSGFEDFRNTMTNYMADPTENIDVVTSWNCKGKFIWLSLDQGKEKDGVDNSDDDFYRSIWITLGMSGRFVRDTFNADEDDGTAHKQPRWYFEFLDEGPTNPEKQTKKVYYYDTRNFGTLKFSLSKQELVDKLNSLGPDILDDEISPELFLDLFRKPRQSMNLSKFLMDQKKIAGVGNYILAEVLFRSKLDPWASLDEISDIQARTLYDEIIDVATSSYQKQGMTRRGGSYRDVDGNEGGYTFSLQCYGQEISPDGEAILRNTNGPHGRTIWYVESQLFMPLSERLSMANEKSATPKARKTKPAVEYEYVPRQDENVTLIDALECESWKNELSTFLGSEKFDRLSRFVQSERRFHTVYPLSQDVFTALNKCPFDKVKVVIIGQDPYHGEGQAHGLSFSVQKGMKVPPSLKNIYKELNSDLDIEIPDHGNLEKWAEQGVLLLNAVSTVREGKANSHAKMGWEDFSDEVVEKLNEKKEGIVFLLWGKPAQMKGSVVDQSKHKVIATSHPSPLGATKTAYPFLGSHCFSKCNAALEKYGKEPIDWNVD</sequence>
<keyword evidence="6" id="KW-0238">DNA-binding</keyword>
<dbReference type="SMART" id="SM00987">
    <property type="entry name" value="UreE_C"/>
    <property type="match status" value="1"/>
</dbReference>
<dbReference type="SMART" id="SM01232">
    <property type="entry name" value="H2TH"/>
    <property type="match status" value="1"/>
</dbReference>
<dbReference type="InterPro" id="IPR035937">
    <property type="entry name" value="FPG_N"/>
</dbReference>
<dbReference type="GO" id="GO:0008270">
    <property type="term" value="F:zinc ion binding"/>
    <property type="evidence" value="ECO:0007669"/>
    <property type="project" value="InterPro"/>
</dbReference>
<dbReference type="SUPFAM" id="SSF52141">
    <property type="entry name" value="Uracil-DNA glycosylase-like"/>
    <property type="match status" value="1"/>
</dbReference>
<dbReference type="PANTHER" id="PTHR11264:SF0">
    <property type="entry name" value="URACIL-DNA GLYCOSYLASE"/>
    <property type="match status" value="1"/>
</dbReference>
<comment type="function">
    <text evidence="11">Excises uracil residues from the DNA which can arise as a result of misincorporation of dUMP residues by DNA polymerase or due to deamination of cytosine.</text>
</comment>
<comment type="similarity">
    <text evidence="2 11">Belongs to the uracil-DNA glycosylase (UDG) superfamily. UNG family.</text>
</comment>
<evidence type="ECO:0000313" key="14">
    <source>
        <dbReference type="EMBL" id="GFH60190.1"/>
    </source>
</evidence>
<keyword evidence="15" id="KW-1185">Reference proteome</keyword>
<dbReference type="Pfam" id="PF01149">
    <property type="entry name" value="Fapy_DNA_glyco"/>
    <property type="match status" value="1"/>
</dbReference>
<dbReference type="HAMAP" id="MF_00148">
    <property type="entry name" value="UDG"/>
    <property type="match status" value="1"/>
</dbReference>
<dbReference type="CDD" id="cd10027">
    <property type="entry name" value="UDG-F1-like"/>
    <property type="match status" value="1"/>
</dbReference>
<dbReference type="SUPFAM" id="SSF46946">
    <property type="entry name" value="S13-like H2TH domain"/>
    <property type="match status" value="1"/>
</dbReference>
<dbReference type="NCBIfam" id="NF003591">
    <property type="entry name" value="PRK05254.1-4"/>
    <property type="match status" value="1"/>
</dbReference>
<dbReference type="GO" id="GO:0097510">
    <property type="term" value="P:base-excision repair, AP site formation via deaminated base removal"/>
    <property type="evidence" value="ECO:0007669"/>
    <property type="project" value="TreeGrafter"/>
</dbReference>
<dbReference type="GO" id="GO:0003684">
    <property type="term" value="F:damaged DNA binding"/>
    <property type="evidence" value="ECO:0007669"/>
    <property type="project" value="InterPro"/>
</dbReference>
<dbReference type="SUPFAM" id="SSF81624">
    <property type="entry name" value="N-terminal domain of MutM-like DNA repair proteins"/>
    <property type="match status" value="1"/>
</dbReference>
<dbReference type="InterPro" id="IPR010979">
    <property type="entry name" value="Ribosomal_uS13-like_H2TH"/>
</dbReference>
<keyword evidence="5 11" id="KW-0378">Hydrolase</keyword>
<comment type="similarity">
    <text evidence="3">Belongs to the FPG family.</text>
</comment>
<dbReference type="EC" id="3.2.2.27" evidence="11"/>
<dbReference type="InterPro" id="IPR018085">
    <property type="entry name" value="Ura-DNA_Glyclase_AS"/>
</dbReference>
<evidence type="ECO:0000256" key="1">
    <source>
        <dbReference type="ARBA" id="ARBA00001400"/>
    </source>
</evidence>
<keyword evidence="11" id="KW-0496">Mitochondrion</keyword>
<evidence type="ECO:0000256" key="2">
    <source>
        <dbReference type="ARBA" id="ARBA00008184"/>
    </source>
</evidence>
<accession>A0AAD3DC03</accession>
<dbReference type="EMBL" id="BLLK01000069">
    <property type="protein sequence ID" value="GFH60190.1"/>
    <property type="molecule type" value="Genomic_DNA"/>
</dbReference>
<dbReference type="Gene3D" id="3.40.470.10">
    <property type="entry name" value="Uracil-DNA glycosylase-like domain"/>
    <property type="match status" value="1"/>
</dbReference>
<comment type="catalytic activity">
    <reaction evidence="1 11">
        <text>Hydrolyzes single-stranded DNA or mismatched double-stranded DNA and polynucleotides, releasing free uracil.</text>
        <dbReference type="EC" id="3.2.2.27"/>
    </reaction>
</comment>
<dbReference type="Pfam" id="PF06831">
    <property type="entry name" value="H2TH"/>
    <property type="match status" value="1"/>
</dbReference>
<dbReference type="GO" id="GO:0004844">
    <property type="term" value="F:uracil DNA N-glycosylase activity"/>
    <property type="evidence" value="ECO:0007669"/>
    <property type="project" value="UniProtKB-UniRule"/>
</dbReference>
<evidence type="ECO:0000256" key="12">
    <source>
        <dbReference type="PROSITE-ProRule" id="PRU10072"/>
    </source>
</evidence>
<dbReference type="GO" id="GO:0003906">
    <property type="term" value="F:DNA-(apurinic or apyrimidinic site) endonuclease activity"/>
    <property type="evidence" value="ECO:0007669"/>
    <property type="project" value="InterPro"/>
</dbReference>
<evidence type="ECO:0000313" key="15">
    <source>
        <dbReference type="Proteomes" id="UP001054902"/>
    </source>
</evidence>
<name>A0AAD3DC03_9STRA</name>
<dbReference type="NCBIfam" id="NF003592">
    <property type="entry name" value="PRK05254.1-5"/>
    <property type="match status" value="1"/>
</dbReference>
<keyword evidence="11" id="KW-0539">Nucleus</keyword>
<evidence type="ECO:0000256" key="11">
    <source>
        <dbReference type="HAMAP-Rule" id="MF_03166"/>
    </source>
</evidence>
<dbReference type="NCBIfam" id="TIGR00628">
    <property type="entry name" value="ung"/>
    <property type="match status" value="1"/>
</dbReference>
<evidence type="ECO:0000256" key="6">
    <source>
        <dbReference type="ARBA" id="ARBA00023125"/>
    </source>
</evidence>
<evidence type="ECO:0000256" key="5">
    <source>
        <dbReference type="ARBA" id="ARBA00022801"/>
    </source>
</evidence>
<comment type="caution">
    <text evidence="14">The sequence shown here is derived from an EMBL/GenBank/DDBJ whole genome shotgun (WGS) entry which is preliminary data.</text>
</comment>
<dbReference type="InterPro" id="IPR015886">
    <property type="entry name" value="H2TH_FPG"/>
</dbReference>
<dbReference type="InterPro" id="IPR012319">
    <property type="entry name" value="FPG_cat"/>
</dbReference>
<dbReference type="SMART" id="SM00986">
    <property type="entry name" value="UDG"/>
    <property type="match status" value="1"/>
</dbReference>
<feature type="domain" description="Formamidopyrimidine-DNA glycosylase catalytic" evidence="13">
    <location>
        <begin position="21"/>
        <end position="173"/>
    </location>
</feature>
<dbReference type="InterPro" id="IPR005122">
    <property type="entry name" value="Uracil-DNA_glycosylase-like"/>
</dbReference>
<dbReference type="PROSITE" id="PS00130">
    <property type="entry name" value="U_DNA_GLYCOSYLASE"/>
    <property type="match status" value="1"/>
</dbReference>
<keyword evidence="10" id="KW-0326">Glycosidase</keyword>
<dbReference type="Proteomes" id="UP001054902">
    <property type="component" value="Unassembled WGS sequence"/>
</dbReference>
<dbReference type="Gene3D" id="3.20.190.10">
    <property type="entry name" value="MutM-like, N-terminal"/>
    <property type="match status" value="1"/>
</dbReference>
<keyword evidence="8" id="KW-0456">Lyase</keyword>
<comment type="subcellular location">
    <subcellularLocation>
        <location evidence="11">Mitochondrion</location>
    </subcellularLocation>
    <subcellularLocation>
        <location evidence="11">Nucleus</location>
    </subcellularLocation>
</comment>
<evidence type="ECO:0000256" key="4">
    <source>
        <dbReference type="ARBA" id="ARBA00022763"/>
    </source>
</evidence>
<reference evidence="14 15" key="1">
    <citation type="journal article" date="2021" name="Sci. Rep.">
        <title>The genome of the diatom Chaetoceros tenuissimus carries an ancient integrated fragment of an extant virus.</title>
        <authorList>
            <person name="Hongo Y."/>
            <person name="Kimura K."/>
            <person name="Takaki Y."/>
            <person name="Yoshida Y."/>
            <person name="Baba S."/>
            <person name="Kobayashi G."/>
            <person name="Nagasaki K."/>
            <person name="Hano T."/>
            <person name="Tomaru Y."/>
        </authorList>
    </citation>
    <scope>NUCLEOTIDE SEQUENCE [LARGE SCALE GENOMIC DNA]</scope>
    <source>
        <strain evidence="14 15">NIES-3715</strain>
    </source>
</reference>
<evidence type="ECO:0000256" key="9">
    <source>
        <dbReference type="ARBA" id="ARBA00023268"/>
    </source>
</evidence>
<dbReference type="NCBIfam" id="NF003589">
    <property type="entry name" value="PRK05254.1-2"/>
    <property type="match status" value="1"/>
</dbReference>
<protein>
    <recommendedName>
        <fullName evidence="11">Uracil-DNA glycosylase</fullName>
        <shortName evidence="11">UDG</shortName>
        <ecNumber evidence="11">3.2.2.27</ecNumber>
    </recommendedName>
</protein>
<proteinExistence type="inferred from homology"/>
<keyword evidence="7 11" id="KW-0234">DNA repair</keyword>
<gene>
    <name evidence="14" type="ORF">CTEN210_16666</name>
</gene>
<dbReference type="InterPro" id="IPR036895">
    <property type="entry name" value="Uracil-DNA_glycosylase-like_sf"/>
</dbReference>
<dbReference type="GO" id="GO:0005739">
    <property type="term" value="C:mitochondrion"/>
    <property type="evidence" value="ECO:0007669"/>
    <property type="project" value="UniProtKB-SubCell"/>
</dbReference>
<dbReference type="AlphaFoldDB" id="A0AAD3DC03"/>
<organism evidence="14 15">
    <name type="scientific">Chaetoceros tenuissimus</name>
    <dbReference type="NCBI Taxonomy" id="426638"/>
    <lineage>
        <taxon>Eukaryota</taxon>
        <taxon>Sar</taxon>
        <taxon>Stramenopiles</taxon>
        <taxon>Ochrophyta</taxon>
        <taxon>Bacillariophyta</taxon>
        <taxon>Coscinodiscophyceae</taxon>
        <taxon>Chaetocerotophycidae</taxon>
        <taxon>Chaetocerotales</taxon>
        <taxon>Chaetocerotaceae</taxon>
        <taxon>Chaetoceros</taxon>
    </lineage>
</organism>
<dbReference type="PANTHER" id="PTHR11264">
    <property type="entry name" value="URACIL-DNA GLYCOSYLASE"/>
    <property type="match status" value="1"/>
</dbReference>
<evidence type="ECO:0000256" key="10">
    <source>
        <dbReference type="ARBA" id="ARBA00023295"/>
    </source>
</evidence>
<keyword evidence="4 11" id="KW-0227">DNA damage</keyword>
<evidence type="ECO:0000256" key="7">
    <source>
        <dbReference type="ARBA" id="ARBA00023204"/>
    </source>
</evidence>
<dbReference type="Pfam" id="PF03167">
    <property type="entry name" value="UDG"/>
    <property type="match status" value="1"/>
</dbReference>
<dbReference type="Gene3D" id="1.10.8.50">
    <property type="match status" value="1"/>
</dbReference>
<dbReference type="PROSITE" id="PS51068">
    <property type="entry name" value="FPG_CAT"/>
    <property type="match status" value="1"/>
</dbReference>
<evidence type="ECO:0000256" key="8">
    <source>
        <dbReference type="ARBA" id="ARBA00023239"/>
    </source>
</evidence>
<keyword evidence="9" id="KW-0511">Multifunctional enzyme</keyword>
<dbReference type="NCBIfam" id="NF003588">
    <property type="entry name" value="PRK05254.1-1"/>
    <property type="match status" value="1"/>
</dbReference>
<evidence type="ECO:0000256" key="3">
    <source>
        <dbReference type="ARBA" id="ARBA00009409"/>
    </source>
</evidence>
<dbReference type="GO" id="GO:0005634">
    <property type="term" value="C:nucleus"/>
    <property type="evidence" value="ECO:0007669"/>
    <property type="project" value="UniProtKB-SubCell"/>
</dbReference>
<dbReference type="FunFam" id="3.40.470.10:FF:000001">
    <property type="entry name" value="Uracil-DNA glycosylase"/>
    <property type="match status" value="1"/>
</dbReference>
<feature type="active site" description="Proton acceptor" evidence="11 12">
    <location>
        <position position="439"/>
    </location>
</feature>
<dbReference type="InterPro" id="IPR002043">
    <property type="entry name" value="UDG_fam1"/>
</dbReference>
<evidence type="ECO:0000259" key="13">
    <source>
        <dbReference type="PROSITE" id="PS51068"/>
    </source>
</evidence>
<dbReference type="SMART" id="SM00898">
    <property type="entry name" value="Fapy_DNA_glyco"/>
    <property type="match status" value="1"/>
</dbReference>
<dbReference type="GO" id="GO:0016829">
    <property type="term" value="F:lyase activity"/>
    <property type="evidence" value="ECO:0007669"/>
    <property type="project" value="UniProtKB-KW"/>
</dbReference>